<keyword evidence="6" id="KW-1185">Reference proteome</keyword>
<feature type="compositionally biased region" description="Gly residues" evidence="1">
    <location>
        <begin position="289"/>
        <end position="330"/>
    </location>
</feature>
<dbReference type="EMBL" id="CP023701">
    <property type="protein sequence ID" value="QEU82051.1"/>
    <property type="molecule type" value="Genomic_DNA"/>
</dbReference>
<dbReference type="AlphaFoldDB" id="A0A5P2UX22"/>
<evidence type="ECO:0000259" key="3">
    <source>
        <dbReference type="Pfam" id="PF01471"/>
    </source>
</evidence>
<feature type="compositionally biased region" description="Pro residues" evidence="1">
    <location>
        <begin position="273"/>
        <end position="283"/>
    </location>
</feature>
<protein>
    <submittedName>
        <fullName evidence="5">Peptidoglycan-binding protein</fullName>
    </submittedName>
</protein>
<dbReference type="InterPro" id="IPR036365">
    <property type="entry name" value="PGBD-like_sf"/>
</dbReference>
<evidence type="ECO:0000313" key="5">
    <source>
        <dbReference type="EMBL" id="QEU82051.1"/>
    </source>
</evidence>
<feature type="region of interest" description="Disordered" evidence="1">
    <location>
        <begin position="258"/>
        <end position="346"/>
    </location>
</feature>
<dbReference type="OrthoDB" id="3444343at2"/>
<dbReference type="KEGG" id="ssub:CP968_30635"/>
<reference evidence="4" key="1">
    <citation type="journal article" date="2014" name="Int. J. Syst. Evol. Microbiol.">
        <title>Complete genome sequence of Corynebacterium casei LMG S-19264T (=DSM 44701T), isolated from a smear-ripened cheese.</title>
        <authorList>
            <consortium name="US DOE Joint Genome Institute (JGI-PGF)"/>
            <person name="Walter F."/>
            <person name="Albersmeier A."/>
            <person name="Kalinowski J."/>
            <person name="Ruckert C."/>
        </authorList>
    </citation>
    <scope>NUCLEOTIDE SEQUENCE</scope>
    <source>
        <strain evidence="4">JCM 4834</strain>
    </source>
</reference>
<dbReference type="InterPro" id="IPR036366">
    <property type="entry name" value="PGBDSf"/>
</dbReference>
<feature type="compositionally biased region" description="Low complexity" evidence="1">
    <location>
        <begin position="337"/>
        <end position="346"/>
    </location>
</feature>
<keyword evidence="2" id="KW-0472">Membrane</keyword>
<keyword evidence="2" id="KW-0812">Transmembrane</keyword>
<evidence type="ECO:0000313" key="6">
    <source>
        <dbReference type="Proteomes" id="UP000326831"/>
    </source>
</evidence>
<dbReference type="SUPFAM" id="SSF47090">
    <property type="entry name" value="PGBD-like"/>
    <property type="match status" value="1"/>
</dbReference>
<reference evidence="5 6" key="2">
    <citation type="submission" date="2017-09" db="EMBL/GenBank/DDBJ databases">
        <authorList>
            <person name="Lee N."/>
            <person name="Cho B.-K."/>
        </authorList>
    </citation>
    <scope>NUCLEOTIDE SEQUENCE [LARGE SCALE GENOMIC DNA]</scope>
    <source>
        <strain evidence="5 6">ATCC 27467</strain>
    </source>
</reference>
<evidence type="ECO:0000256" key="1">
    <source>
        <dbReference type="SAM" id="MobiDB-lite"/>
    </source>
</evidence>
<dbReference type="EMBL" id="BMVX01000012">
    <property type="protein sequence ID" value="GGZ72914.1"/>
    <property type="molecule type" value="Genomic_DNA"/>
</dbReference>
<organism evidence="5 6">
    <name type="scientific">Streptomyces subrutilus</name>
    <dbReference type="NCBI Taxonomy" id="36818"/>
    <lineage>
        <taxon>Bacteria</taxon>
        <taxon>Bacillati</taxon>
        <taxon>Actinomycetota</taxon>
        <taxon>Actinomycetes</taxon>
        <taxon>Kitasatosporales</taxon>
        <taxon>Streptomycetaceae</taxon>
        <taxon>Streptomyces</taxon>
    </lineage>
</organism>
<dbReference type="Proteomes" id="UP000634660">
    <property type="component" value="Unassembled WGS sequence"/>
</dbReference>
<gene>
    <name evidence="5" type="ORF">CP968_30635</name>
    <name evidence="4" type="ORF">GCM10010371_36080</name>
</gene>
<evidence type="ECO:0000256" key="2">
    <source>
        <dbReference type="SAM" id="Phobius"/>
    </source>
</evidence>
<accession>A0A5P2UX22</accession>
<dbReference type="Proteomes" id="UP000326831">
    <property type="component" value="Chromosome"/>
</dbReference>
<feature type="domain" description="Peptidoglycan binding-like" evidence="3">
    <location>
        <begin position="473"/>
        <end position="522"/>
    </location>
</feature>
<proteinExistence type="predicted"/>
<sequence>MTMWTTLDPAAVAVDPGGRATARLRVRNTGDTVEEYRLSIVGAPAGWARIEPDTLRLYPGSEGAAEIAFEPPRSPDAPAGPAPYGVLVEPREHPQSRDVLEGRVTVAPFVELHAELVPPSLVARFRGRAAVAVDNLGNTPLTASLTARDESGRLAFDIRPRSIQVAPGRAVFADLEIRPQQISWTGRTETHRTTVIVRRSGDAGNLELTGDFEQRPVLPGWLLVAGGLLLTGAVAFAVFWFGFSPKVNSAAGEMKTEAGAPLPAPLGSQTPLPAAPAPPPDPATAPGGAPLGGDPGAGMPGGASGSGSGGSGGGGGGGGGGGAQPGGGGAAPPPAGNPQAAKQGPPWLAGYQADVVVHFAQRRMAALGGGNSCTLNGAWKEGVIDAQTERSLNCYQKKVMADEKTTRALTATDPLNTLGRATLTSLWMQGVNADQLKYGAKNFDVTRLDAALRWATQASISDADLQADRAFAQLGVDYFTSGGKKAAPTTYDDKVRNRVREYQQAVRLPVTGVADARTVNALLGGSVNGTGRPGR</sequence>
<reference evidence="4" key="3">
    <citation type="submission" date="2020-09" db="EMBL/GenBank/DDBJ databases">
        <authorList>
            <person name="Sun Q."/>
            <person name="Ohkuma M."/>
        </authorList>
    </citation>
    <scope>NUCLEOTIDE SEQUENCE</scope>
    <source>
        <strain evidence="4">JCM 4834</strain>
    </source>
</reference>
<keyword evidence="2" id="KW-1133">Transmembrane helix</keyword>
<feature type="transmembrane region" description="Helical" evidence="2">
    <location>
        <begin position="221"/>
        <end position="243"/>
    </location>
</feature>
<dbReference type="RefSeq" id="WP_150521054.1">
    <property type="nucleotide sequence ID" value="NZ_BMVX01000012.1"/>
</dbReference>
<dbReference type="InterPro" id="IPR002477">
    <property type="entry name" value="Peptidoglycan-bd-like"/>
</dbReference>
<evidence type="ECO:0000313" key="4">
    <source>
        <dbReference type="EMBL" id="GGZ72914.1"/>
    </source>
</evidence>
<dbReference type="Gene3D" id="1.10.101.10">
    <property type="entry name" value="PGBD-like superfamily/PGBD"/>
    <property type="match status" value="1"/>
</dbReference>
<dbReference type="Pfam" id="PF01471">
    <property type="entry name" value="PG_binding_1"/>
    <property type="match status" value="1"/>
</dbReference>
<name>A0A5P2UX22_9ACTN</name>